<keyword evidence="5 6" id="KW-0539">Nucleus</keyword>
<feature type="compositionally biased region" description="Low complexity" evidence="7">
    <location>
        <begin position="116"/>
        <end position="132"/>
    </location>
</feature>
<proteinExistence type="predicted"/>
<accession>A0A8D0DYQ2</accession>
<feature type="compositionally biased region" description="Gly residues" evidence="7">
    <location>
        <begin position="392"/>
        <end position="401"/>
    </location>
</feature>
<dbReference type="SMART" id="SM00339">
    <property type="entry name" value="FH"/>
    <property type="match status" value="1"/>
</dbReference>
<feature type="compositionally biased region" description="Basic and acidic residues" evidence="7">
    <location>
        <begin position="44"/>
        <end position="53"/>
    </location>
</feature>
<evidence type="ECO:0000313" key="9">
    <source>
        <dbReference type="Ensembl" id="ENSSMRP00000023605.1"/>
    </source>
</evidence>
<dbReference type="InterPro" id="IPR036390">
    <property type="entry name" value="WH_DNA-bd_sf"/>
</dbReference>
<dbReference type="Pfam" id="PF00250">
    <property type="entry name" value="Forkhead"/>
    <property type="match status" value="1"/>
</dbReference>
<dbReference type="PROSITE" id="PS50039">
    <property type="entry name" value="FORK_HEAD_3"/>
    <property type="match status" value="1"/>
</dbReference>
<dbReference type="Ensembl" id="ENSSMRT00000027639.1">
    <property type="protein sequence ID" value="ENSSMRP00000023605.1"/>
    <property type="gene ID" value="ENSSMRG00000018306.1"/>
</dbReference>
<feature type="region of interest" description="Disordered" evidence="7">
    <location>
        <begin position="1"/>
        <end position="104"/>
    </location>
</feature>
<feature type="region of interest" description="Disordered" evidence="7">
    <location>
        <begin position="289"/>
        <end position="311"/>
    </location>
</feature>
<evidence type="ECO:0000256" key="6">
    <source>
        <dbReference type="PROSITE-ProRule" id="PRU00089"/>
    </source>
</evidence>
<organism evidence="9 10">
    <name type="scientific">Salvator merianae</name>
    <name type="common">Argentine black and white tegu</name>
    <name type="synonym">Tupinambis merianae</name>
    <dbReference type="NCBI Taxonomy" id="96440"/>
    <lineage>
        <taxon>Eukaryota</taxon>
        <taxon>Metazoa</taxon>
        <taxon>Chordata</taxon>
        <taxon>Craniata</taxon>
        <taxon>Vertebrata</taxon>
        <taxon>Euteleostomi</taxon>
        <taxon>Lepidosauria</taxon>
        <taxon>Squamata</taxon>
        <taxon>Bifurcata</taxon>
        <taxon>Unidentata</taxon>
        <taxon>Episquamata</taxon>
        <taxon>Laterata</taxon>
        <taxon>Teiioidea</taxon>
        <taxon>Teiidae</taxon>
        <taxon>Salvator</taxon>
    </lineage>
</organism>
<dbReference type="CDD" id="cd20046">
    <property type="entry name" value="FH_FOXD1_D2-like"/>
    <property type="match status" value="1"/>
</dbReference>
<sequence>MTLGCSSGSSRPCGLLAATSPEEEEDDEALSDVEDADIDVVGPPHEHGQAKFSEDDEEDDDEDDEEELRLLPKQAPRGRLSPLQGGPEAALGDSHPPPAAPPAVAAVAAAAVPVPAAPANSSSSSSSSSSSGGAPGPGKNPLVKPPYSYIALITMAILQSPKKRLTLSEICEFISGRFPYYREKFPAWQNSIRHNLSLNDCFVKIPREPGNPGKGNYWTLDPESADMFDNGSFLRRRKRFKRQQQQLHPHPPELLLRAAAAADPAAFLPGFAYGPYGYNYGLQLQSFHHHHHHHHHPASGNGGAGSGAAAGGTFPFQPSPCALPAPPGPGASSVAAPTVFSSGLSSFLGGDLNCRKAFYPAGQLSPTASLLQSLKADQGAGNRPSFSIDNIIGGGGGGGGAVPPPSSSSTSSTPASPFSAGHAGGQAQVLAMLSPALTPLPNHLNLTHESLLQSGQNFSSKLTNLNSCPF</sequence>
<dbReference type="SUPFAM" id="SSF46785">
    <property type="entry name" value="Winged helix' DNA-binding domain"/>
    <property type="match status" value="1"/>
</dbReference>
<dbReference type="GeneTree" id="ENSGT00940000161645"/>
<comment type="subcellular location">
    <subcellularLocation>
        <location evidence="1 6">Nucleus</location>
    </subcellularLocation>
</comment>
<dbReference type="Gene3D" id="1.10.10.10">
    <property type="entry name" value="Winged helix-like DNA-binding domain superfamily/Winged helix DNA-binding domain"/>
    <property type="match status" value="1"/>
</dbReference>
<dbReference type="Proteomes" id="UP000694421">
    <property type="component" value="Unplaced"/>
</dbReference>
<dbReference type="PANTHER" id="PTHR11829:SF361">
    <property type="entry name" value="FORKHEAD BOX PROTEIN D4-LIKE 1"/>
    <property type="match status" value="1"/>
</dbReference>
<dbReference type="PANTHER" id="PTHR11829">
    <property type="entry name" value="FORKHEAD BOX PROTEIN"/>
    <property type="match status" value="1"/>
</dbReference>
<evidence type="ECO:0000256" key="5">
    <source>
        <dbReference type="ARBA" id="ARBA00023242"/>
    </source>
</evidence>
<feature type="compositionally biased region" description="Polar residues" evidence="7">
    <location>
        <begin position="1"/>
        <end position="10"/>
    </location>
</feature>
<evidence type="ECO:0000256" key="1">
    <source>
        <dbReference type="ARBA" id="ARBA00004123"/>
    </source>
</evidence>
<feature type="domain" description="Fork-head" evidence="8">
    <location>
        <begin position="144"/>
        <end position="238"/>
    </location>
</feature>
<evidence type="ECO:0000256" key="4">
    <source>
        <dbReference type="ARBA" id="ARBA00023163"/>
    </source>
</evidence>
<dbReference type="InterPro" id="IPR001766">
    <property type="entry name" value="Fork_head_dom"/>
</dbReference>
<dbReference type="GO" id="GO:0000981">
    <property type="term" value="F:DNA-binding transcription factor activity, RNA polymerase II-specific"/>
    <property type="evidence" value="ECO:0007669"/>
    <property type="project" value="TreeGrafter"/>
</dbReference>
<dbReference type="GO" id="GO:0009653">
    <property type="term" value="P:anatomical structure morphogenesis"/>
    <property type="evidence" value="ECO:0007669"/>
    <property type="project" value="TreeGrafter"/>
</dbReference>
<dbReference type="AlphaFoldDB" id="A0A8D0DYQ2"/>
<feature type="DNA-binding region" description="Fork-head" evidence="6">
    <location>
        <begin position="144"/>
        <end position="238"/>
    </location>
</feature>
<dbReference type="GO" id="GO:0000978">
    <property type="term" value="F:RNA polymerase II cis-regulatory region sequence-specific DNA binding"/>
    <property type="evidence" value="ECO:0007669"/>
    <property type="project" value="TreeGrafter"/>
</dbReference>
<evidence type="ECO:0000259" key="8">
    <source>
        <dbReference type="PROSITE" id="PS50039"/>
    </source>
</evidence>
<dbReference type="PROSITE" id="PS00657">
    <property type="entry name" value="FORK_HEAD_1"/>
    <property type="match status" value="1"/>
</dbReference>
<dbReference type="GO" id="GO:0030154">
    <property type="term" value="P:cell differentiation"/>
    <property type="evidence" value="ECO:0007669"/>
    <property type="project" value="TreeGrafter"/>
</dbReference>
<feature type="compositionally biased region" description="Low complexity" evidence="7">
    <location>
        <begin position="407"/>
        <end position="421"/>
    </location>
</feature>
<keyword evidence="3 6" id="KW-0238">DNA-binding</keyword>
<feature type="region of interest" description="Disordered" evidence="7">
    <location>
        <begin position="116"/>
        <end position="140"/>
    </location>
</feature>
<keyword evidence="2" id="KW-0805">Transcription regulation</keyword>
<feature type="compositionally biased region" description="Acidic residues" evidence="7">
    <location>
        <begin position="54"/>
        <end position="67"/>
    </location>
</feature>
<dbReference type="InterPro" id="IPR036388">
    <property type="entry name" value="WH-like_DNA-bd_sf"/>
</dbReference>
<evidence type="ECO:0000256" key="7">
    <source>
        <dbReference type="SAM" id="MobiDB-lite"/>
    </source>
</evidence>
<dbReference type="InterPro" id="IPR018122">
    <property type="entry name" value="TF_fork_head_CS_1"/>
</dbReference>
<evidence type="ECO:0000313" key="10">
    <source>
        <dbReference type="Proteomes" id="UP000694421"/>
    </source>
</evidence>
<dbReference type="PROSITE" id="PS00658">
    <property type="entry name" value="FORK_HEAD_2"/>
    <property type="match status" value="1"/>
</dbReference>
<keyword evidence="4" id="KW-0804">Transcription</keyword>
<feature type="compositionally biased region" description="Gly residues" evidence="7">
    <location>
        <begin position="300"/>
        <end position="310"/>
    </location>
</feature>
<dbReference type="InterPro" id="IPR050211">
    <property type="entry name" value="FOX_domain-containing"/>
</dbReference>
<evidence type="ECO:0000256" key="3">
    <source>
        <dbReference type="ARBA" id="ARBA00023125"/>
    </source>
</evidence>
<dbReference type="InterPro" id="IPR030456">
    <property type="entry name" value="TF_fork_head_CS_2"/>
</dbReference>
<keyword evidence="10" id="KW-1185">Reference proteome</keyword>
<reference evidence="9" key="2">
    <citation type="submission" date="2025-09" db="UniProtKB">
        <authorList>
            <consortium name="Ensembl"/>
        </authorList>
    </citation>
    <scope>IDENTIFICATION</scope>
</reference>
<dbReference type="PRINTS" id="PR00053">
    <property type="entry name" value="FORKHEAD"/>
</dbReference>
<evidence type="ECO:0000256" key="2">
    <source>
        <dbReference type="ARBA" id="ARBA00023015"/>
    </source>
</evidence>
<feature type="compositionally biased region" description="Acidic residues" evidence="7">
    <location>
        <begin position="21"/>
        <end position="38"/>
    </location>
</feature>
<dbReference type="GO" id="GO:0005634">
    <property type="term" value="C:nucleus"/>
    <property type="evidence" value="ECO:0007669"/>
    <property type="project" value="UniProtKB-SubCell"/>
</dbReference>
<protein>
    <recommendedName>
        <fullName evidence="8">Fork-head domain-containing protein</fullName>
    </recommendedName>
</protein>
<reference evidence="9" key="1">
    <citation type="submission" date="2025-08" db="UniProtKB">
        <authorList>
            <consortium name="Ensembl"/>
        </authorList>
    </citation>
    <scope>IDENTIFICATION</scope>
</reference>
<dbReference type="FunFam" id="1.10.10.10:FF:000016">
    <property type="entry name" value="Forkhead box protein I1"/>
    <property type="match status" value="1"/>
</dbReference>
<feature type="region of interest" description="Disordered" evidence="7">
    <location>
        <begin position="385"/>
        <end position="422"/>
    </location>
</feature>
<name>A0A8D0DYQ2_SALMN</name>